<name>A0AAP3WJJ8_BACOV</name>
<sequence length="284" mass="31772">MKVLIKFGNVREREDVSRQLRAKGCDVCIEHLAFGSYFIKDDGTITPIHKGVSNIAEGVFLVSVSTVTMVCAASRTERNLNTTEYNCKSKEGYRTGGGKTFEDLFSRAERKKGKVVDARIGKTNKWGGPDVRVDGVDYQCKCSLSAKRTADKIQERNGYPNQYIVTNRELAEPLRRELSKKERDGLVPKGTASRVLESEISYSKVRETNRPCTKESLLFDCETASSTGIVTAIVVFCITLGIGYLNDKTVTRTHVMKATRYGLIAGAIAFILHVVWKQWQRIDK</sequence>
<feature type="transmembrane region" description="Helical" evidence="1">
    <location>
        <begin position="228"/>
        <end position="246"/>
    </location>
</feature>
<feature type="transmembrane region" description="Helical" evidence="1">
    <location>
        <begin position="258"/>
        <end position="276"/>
    </location>
</feature>
<comment type="caution">
    <text evidence="2">The sequence shown here is derived from an EMBL/GenBank/DDBJ whole genome shotgun (WGS) entry which is preliminary data.</text>
</comment>
<dbReference type="AlphaFoldDB" id="A0AAP3WJJ8"/>
<dbReference type="RefSeq" id="WP_138339883.1">
    <property type="nucleotide sequence ID" value="NZ_JADMWJ010000001.1"/>
</dbReference>
<organism evidence="2 3">
    <name type="scientific">Bacteroides ovatus</name>
    <dbReference type="NCBI Taxonomy" id="28116"/>
    <lineage>
        <taxon>Bacteria</taxon>
        <taxon>Pseudomonadati</taxon>
        <taxon>Bacteroidota</taxon>
        <taxon>Bacteroidia</taxon>
        <taxon>Bacteroidales</taxon>
        <taxon>Bacteroidaceae</taxon>
        <taxon>Bacteroides</taxon>
    </lineage>
</organism>
<keyword evidence="1" id="KW-0812">Transmembrane</keyword>
<evidence type="ECO:0000313" key="2">
    <source>
        <dbReference type="EMBL" id="MDC2406889.1"/>
    </source>
</evidence>
<dbReference type="Proteomes" id="UP001214017">
    <property type="component" value="Unassembled WGS sequence"/>
</dbReference>
<reference evidence="2" key="1">
    <citation type="submission" date="2022-10" db="EMBL/GenBank/DDBJ databases">
        <title>Human gut microbiome strain richness.</title>
        <authorList>
            <person name="Chen-Liaw A."/>
        </authorList>
    </citation>
    <scope>NUCLEOTIDE SEQUENCE</scope>
    <source>
        <strain evidence="2">F7_m1001271B151109d0_201107</strain>
    </source>
</reference>
<protein>
    <submittedName>
        <fullName evidence="2">Uncharacterized protein</fullName>
    </submittedName>
</protein>
<keyword evidence="1" id="KW-0472">Membrane</keyword>
<accession>A0AAP3WJJ8</accession>
<evidence type="ECO:0000256" key="1">
    <source>
        <dbReference type="SAM" id="Phobius"/>
    </source>
</evidence>
<dbReference type="EMBL" id="JAQNWR010000002">
    <property type="protein sequence ID" value="MDC2406889.1"/>
    <property type="molecule type" value="Genomic_DNA"/>
</dbReference>
<proteinExistence type="predicted"/>
<evidence type="ECO:0000313" key="3">
    <source>
        <dbReference type="Proteomes" id="UP001214017"/>
    </source>
</evidence>
<gene>
    <name evidence="2" type="ORF">PO240_03270</name>
</gene>
<keyword evidence="1" id="KW-1133">Transmembrane helix</keyword>